<dbReference type="Pfam" id="PF06189">
    <property type="entry name" value="5-nucleotidase"/>
    <property type="match status" value="1"/>
</dbReference>
<dbReference type="GO" id="GO:0009117">
    <property type="term" value="P:nucleotide metabolic process"/>
    <property type="evidence" value="ECO:0007669"/>
    <property type="project" value="InterPro"/>
</dbReference>
<organism evidence="1 2">
    <name type="scientific">Candidatus Magasanikbacteria bacterium CG_4_9_14_3_um_filter_32_9</name>
    <dbReference type="NCBI Taxonomy" id="1974644"/>
    <lineage>
        <taxon>Bacteria</taxon>
        <taxon>Candidatus Magasanikiibacteriota</taxon>
    </lineage>
</organism>
<dbReference type="PANTHER" id="PTHR31367">
    <property type="entry name" value="CYTOSOLIC 5'-NUCLEOTIDASE 1 FAMILY MEMBER"/>
    <property type="match status" value="1"/>
</dbReference>
<dbReference type="EMBL" id="PFVJ01000037">
    <property type="protein sequence ID" value="PJA89903.1"/>
    <property type="molecule type" value="Genomic_DNA"/>
</dbReference>
<gene>
    <name evidence="1" type="ORF">CO137_01610</name>
</gene>
<dbReference type="GO" id="GO:0000287">
    <property type="term" value="F:magnesium ion binding"/>
    <property type="evidence" value="ECO:0007669"/>
    <property type="project" value="InterPro"/>
</dbReference>
<reference evidence="2" key="1">
    <citation type="submission" date="2017-09" db="EMBL/GenBank/DDBJ databases">
        <title>Depth-based differentiation of microbial function through sediment-hosted aquifers and enrichment of novel symbionts in the deep terrestrial subsurface.</title>
        <authorList>
            <person name="Probst A.J."/>
            <person name="Ladd B."/>
            <person name="Jarett J.K."/>
            <person name="Geller-Mcgrath D.E."/>
            <person name="Sieber C.M.K."/>
            <person name="Emerson J.B."/>
            <person name="Anantharaman K."/>
            <person name="Thomas B.C."/>
            <person name="Malmstrom R."/>
            <person name="Stieglmeier M."/>
            <person name="Klingl A."/>
            <person name="Woyke T."/>
            <person name="Ryan C.M."/>
            <person name="Banfield J.F."/>
        </authorList>
    </citation>
    <scope>NUCLEOTIDE SEQUENCE [LARGE SCALE GENOMIC DNA]</scope>
</reference>
<dbReference type="PANTHER" id="PTHR31367:SF5">
    <property type="entry name" value="CYTOSOLIC 5'-NUCLEOTIDASE 1A"/>
    <property type="match status" value="1"/>
</dbReference>
<dbReference type="GO" id="GO:0005737">
    <property type="term" value="C:cytoplasm"/>
    <property type="evidence" value="ECO:0007669"/>
    <property type="project" value="InterPro"/>
</dbReference>
<dbReference type="GO" id="GO:0000166">
    <property type="term" value="F:nucleotide binding"/>
    <property type="evidence" value="ECO:0007669"/>
    <property type="project" value="InterPro"/>
</dbReference>
<name>A0A2M7Z6X5_9BACT</name>
<proteinExistence type="predicted"/>
<dbReference type="Proteomes" id="UP000230843">
    <property type="component" value="Unassembled WGS sequence"/>
</dbReference>
<dbReference type="GO" id="GO:0008253">
    <property type="term" value="F:5'-nucleotidase activity"/>
    <property type="evidence" value="ECO:0007669"/>
    <property type="project" value="InterPro"/>
</dbReference>
<comment type="caution">
    <text evidence="1">The sequence shown here is derived from an EMBL/GenBank/DDBJ whole genome shotgun (WGS) entry which is preliminary data.</text>
</comment>
<evidence type="ECO:0000313" key="1">
    <source>
        <dbReference type="EMBL" id="PJA89903.1"/>
    </source>
</evidence>
<feature type="non-terminal residue" evidence="1">
    <location>
        <position position="383"/>
    </location>
</feature>
<evidence type="ECO:0000313" key="2">
    <source>
        <dbReference type="Proteomes" id="UP000230843"/>
    </source>
</evidence>
<dbReference type="AlphaFoldDB" id="A0A2M7Z6X5"/>
<protein>
    <submittedName>
        <fullName evidence="1">Uncharacterized protein</fullName>
    </submittedName>
</protein>
<accession>A0A2M7Z6X5</accession>
<sequence>MKYPQADLSKLPEDTRFPLLCIVITPDVLFGKDGIPLNGITFLKKFMNLHQYGPKGELGFSDTKRLLVKVSVIACEKPDKVMDFLERLEKNGFEEYFDQALFEVCFIGDDEYAITQELPFQLEMLRADLFLSADDELVRIVLAEGFAAATTFTKRQQIFSLEEETICNFTFDFDGVVGDAFSDEFFEEHGLTAYNTNESDKRDEPLTNGPLANFAKKIMLLRSLFPEDVSLSPVILAINTVRGSVRQMRVLKTMQVMGISPDKYCGTCGEAKGPILHASGADIFFDDSMRNVTSALKYGVFAVHVPFGEKNKKKSEPVEDTPKPCQKTVKAIQEFCEGCDDEEDEENTTQTRKCENCTRFGLKDGLATCVKCGKPSEKYNKKT</sequence>
<dbReference type="InterPro" id="IPR010394">
    <property type="entry name" value="5-nucleotidase"/>
</dbReference>